<dbReference type="AlphaFoldDB" id="A0A1H2W9L4"/>
<evidence type="ECO:0000313" key="2">
    <source>
        <dbReference type="EMBL" id="SDW77218.1"/>
    </source>
</evidence>
<gene>
    <name evidence="2" type="ORF">SAMN04489725_11420</name>
</gene>
<dbReference type="EMBL" id="FNOJ01000014">
    <property type="protein sequence ID" value="SDW77218.1"/>
    <property type="molecule type" value="Genomic_DNA"/>
</dbReference>
<proteinExistence type="predicted"/>
<name>A0A1H2W9L4_9BACL</name>
<organism evidence="2 3">
    <name type="scientific">Alicyclobacillus hesperidum</name>
    <dbReference type="NCBI Taxonomy" id="89784"/>
    <lineage>
        <taxon>Bacteria</taxon>
        <taxon>Bacillati</taxon>
        <taxon>Bacillota</taxon>
        <taxon>Bacilli</taxon>
        <taxon>Bacillales</taxon>
        <taxon>Alicyclobacillaceae</taxon>
        <taxon>Alicyclobacillus</taxon>
    </lineage>
</organism>
<sequence length="328" mass="37971">MDSCIEALRQYFDARSRVWLTRDVGSFAALKGAAANEPWVKRSVHLAERKHRAYQAQGKQLLRVHTQIEVRELVQGKEPNLVHARAIERLCWTYEDKQNVVEVECRTIEHRQLWQQLGHTWRLVQAEETTDGRSFDSVKETRGNYVFPRLPQDRNRRQGVYDRVRAIRYADVWWDSTNPQYLRLEDDCTNFISQCLHAGGIPMWGQPDVNKGWWMDTNDPRTGRWSYSWTTSNALFGVVTSALGGQVVAKASDLKMGDLIFYDWSGSGTYHHTTIVTEFDAAGEPLVNAHTDDSFHRPYLYYDSRAYTPNTRYAFVHLPDQIAILDKG</sequence>
<protein>
    <submittedName>
        <fullName evidence="2">Putative amidase domain-containing protein</fullName>
    </submittedName>
</protein>
<dbReference type="PANTHER" id="PTHR40032">
    <property type="entry name" value="EXPORTED PROTEIN-RELATED"/>
    <property type="match status" value="1"/>
</dbReference>
<reference evidence="3" key="1">
    <citation type="submission" date="2016-10" db="EMBL/GenBank/DDBJ databases">
        <authorList>
            <person name="Varghese N."/>
        </authorList>
    </citation>
    <scope>NUCLEOTIDE SEQUENCE [LARGE SCALE GENOMIC DNA]</scope>
    <source>
        <strain evidence="3">DSM 12489</strain>
    </source>
</reference>
<dbReference type="PANTHER" id="PTHR40032:SF1">
    <property type="entry name" value="EXPORTED PROTEIN"/>
    <property type="match status" value="1"/>
</dbReference>
<dbReference type="Pfam" id="PF12671">
    <property type="entry name" value="Amidase_6"/>
    <property type="match status" value="1"/>
</dbReference>
<feature type="domain" description="Putative amidase" evidence="1">
    <location>
        <begin position="161"/>
        <end position="300"/>
    </location>
</feature>
<dbReference type="Gene3D" id="3.90.1720.10">
    <property type="entry name" value="endopeptidase domain like (from Nostoc punctiforme)"/>
    <property type="match status" value="1"/>
</dbReference>
<dbReference type="STRING" id="89784.SAMN04489725_11420"/>
<keyword evidence="3" id="KW-1185">Reference proteome</keyword>
<accession>A0A1H2W9L4</accession>
<dbReference type="InterPro" id="IPR024301">
    <property type="entry name" value="Amidase_6"/>
</dbReference>
<dbReference type="Proteomes" id="UP000182589">
    <property type="component" value="Unassembled WGS sequence"/>
</dbReference>
<dbReference type="RefSeq" id="WP_074693425.1">
    <property type="nucleotide sequence ID" value="NZ_FNOJ01000014.1"/>
</dbReference>
<evidence type="ECO:0000313" key="3">
    <source>
        <dbReference type="Proteomes" id="UP000182589"/>
    </source>
</evidence>
<evidence type="ECO:0000259" key="1">
    <source>
        <dbReference type="Pfam" id="PF12671"/>
    </source>
</evidence>